<comment type="subcellular location">
    <subcellularLocation>
        <location evidence="1">Nucleus</location>
    </subcellularLocation>
</comment>
<evidence type="ECO:0000313" key="10">
    <source>
        <dbReference type="Proteomes" id="UP001175261"/>
    </source>
</evidence>
<comment type="caution">
    <text evidence="9">The sequence shown here is derived from an EMBL/GenBank/DDBJ whole genome shotgun (WGS) entry which is preliminary data.</text>
</comment>
<evidence type="ECO:0000256" key="2">
    <source>
        <dbReference type="ARBA" id="ARBA00019062"/>
    </source>
</evidence>
<evidence type="ECO:0000259" key="7">
    <source>
        <dbReference type="Pfam" id="PF09468"/>
    </source>
</evidence>
<keyword evidence="3" id="KW-0539">Nucleus</keyword>
<proteinExistence type="predicted"/>
<dbReference type="InterPro" id="IPR041195">
    <property type="entry name" value="Rnh202_N"/>
</dbReference>
<dbReference type="CDD" id="cd09270">
    <property type="entry name" value="RNase_H2-B"/>
    <property type="match status" value="1"/>
</dbReference>
<dbReference type="PANTHER" id="PTHR13383:SF11">
    <property type="entry name" value="RIBONUCLEASE H2 SUBUNIT B"/>
    <property type="match status" value="1"/>
</dbReference>
<dbReference type="GO" id="GO:0006401">
    <property type="term" value="P:RNA catabolic process"/>
    <property type="evidence" value="ECO:0007669"/>
    <property type="project" value="TreeGrafter"/>
</dbReference>
<dbReference type="Pfam" id="PF09468">
    <property type="entry name" value="RNase_H2-Ydr279"/>
    <property type="match status" value="1"/>
</dbReference>
<feature type="compositionally biased region" description="Low complexity" evidence="6">
    <location>
        <begin position="265"/>
        <end position="285"/>
    </location>
</feature>
<evidence type="ECO:0000259" key="8">
    <source>
        <dbReference type="Pfam" id="PF17745"/>
    </source>
</evidence>
<feature type="domain" description="Ribonuclease H2 subunit B wHTH" evidence="7">
    <location>
        <begin position="122"/>
        <end position="333"/>
    </location>
</feature>
<dbReference type="InterPro" id="IPR040456">
    <property type="entry name" value="RNase_H2_suB"/>
</dbReference>
<dbReference type="PANTHER" id="PTHR13383">
    <property type="entry name" value="RIBONUCLEASE H2 SUBUNIT B"/>
    <property type="match status" value="1"/>
</dbReference>
<dbReference type="GO" id="GO:0032299">
    <property type="term" value="C:ribonuclease H2 complex"/>
    <property type="evidence" value="ECO:0007669"/>
    <property type="project" value="InterPro"/>
</dbReference>
<evidence type="ECO:0000256" key="5">
    <source>
        <dbReference type="ARBA" id="ARBA00033464"/>
    </source>
</evidence>
<feature type="compositionally biased region" description="Basic and acidic residues" evidence="6">
    <location>
        <begin position="389"/>
        <end position="402"/>
    </location>
</feature>
<dbReference type="AlphaFoldDB" id="A0AA39L635"/>
<evidence type="ECO:0000256" key="1">
    <source>
        <dbReference type="ARBA" id="ARBA00004123"/>
    </source>
</evidence>
<evidence type="ECO:0000256" key="6">
    <source>
        <dbReference type="SAM" id="MobiDB-lite"/>
    </source>
</evidence>
<dbReference type="Proteomes" id="UP001175261">
    <property type="component" value="Unassembled WGS sequence"/>
</dbReference>
<dbReference type="EMBL" id="JAPDFR010000007">
    <property type="protein sequence ID" value="KAK0385249.1"/>
    <property type="molecule type" value="Genomic_DNA"/>
</dbReference>
<accession>A0AA39L635</accession>
<keyword evidence="10" id="KW-1185">Reference proteome</keyword>
<feature type="domain" description="Rnh202 triple barrel" evidence="8">
    <location>
        <begin position="39"/>
        <end position="119"/>
    </location>
</feature>
<comment type="function">
    <text evidence="4">Non catalytic subunit of RNase H2, an endonuclease that specifically degrades the RNA of RNA:DNA hybrids. Participates in DNA replication, possibly by mediating the removal of lagging-strand Okazaki fragment RNA primers during DNA replication. Mediates the excision of single ribonucleotides from DNA:RNA duplexes.</text>
</comment>
<organism evidence="9 10">
    <name type="scientific">Sarocladium strictum</name>
    <name type="common">Black bundle disease fungus</name>
    <name type="synonym">Acremonium strictum</name>
    <dbReference type="NCBI Taxonomy" id="5046"/>
    <lineage>
        <taxon>Eukaryota</taxon>
        <taxon>Fungi</taxon>
        <taxon>Dikarya</taxon>
        <taxon>Ascomycota</taxon>
        <taxon>Pezizomycotina</taxon>
        <taxon>Sordariomycetes</taxon>
        <taxon>Hypocreomycetidae</taxon>
        <taxon>Hypocreales</taxon>
        <taxon>Sarocladiaceae</taxon>
        <taxon>Sarocladium</taxon>
    </lineage>
</organism>
<evidence type="ECO:0000256" key="4">
    <source>
        <dbReference type="ARBA" id="ARBA00024778"/>
    </source>
</evidence>
<dbReference type="GO" id="GO:0005654">
    <property type="term" value="C:nucleoplasm"/>
    <property type="evidence" value="ECO:0007669"/>
    <property type="project" value="TreeGrafter"/>
</dbReference>
<gene>
    <name evidence="9" type="ORF">NLU13_7725</name>
</gene>
<feature type="region of interest" description="Disordered" evidence="6">
    <location>
        <begin position="238"/>
        <end position="298"/>
    </location>
</feature>
<sequence>MARTRSKPSAANAKDDTPKTSTAKITLRSRIGNIPNVFILPTKASAHARIVTLPHPRYSTPSRYLVCPETGVYEFTKIAAPKTSPCSWLIETKACGSEGAKPSANVISSADLFLATATDPLFLLLPSLSDSSTAKGSDEKKRLFLSSDDYFDKLPEEFSHLSEVLRTPSMRKLFESRLGEVCDTVDAGDESMYRMSEKKLFATILSKARRMCDGGLPLSMEEKFVKKALEAPILLQRRVAPPTSDDQSQADESVVSTPLTESNESQTTTATDASSVSQVSTAATSFTETQPEGDTVVTATSASHEIQNLQRLKIAFNFICSSYISPSLDSQLQTKLTADVDFKPLDEYLSQLATLRAEAAAARSQGDFSRKRARDEEEDEARAEKKRKHEEEKKKKASESHGVRQLKKVNTSGMMKLSAFFQKKQ</sequence>
<evidence type="ECO:0000256" key="3">
    <source>
        <dbReference type="ARBA" id="ARBA00023242"/>
    </source>
</evidence>
<dbReference type="Gene3D" id="2.20.25.530">
    <property type="match status" value="1"/>
</dbReference>
<protein>
    <recommendedName>
        <fullName evidence="2">Ribonuclease H2 subunit B</fullName>
    </recommendedName>
    <alternativeName>
        <fullName evidence="5">Ribonuclease HI subunit B</fullName>
    </alternativeName>
</protein>
<feature type="compositionally biased region" description="Polar residues" evidence="6">
    <location>
        <begin position="286"/>
        <end position="298"/>
    </location>
</feature>
<feature type="region of interest" description="Disordered" evidence="6">
    <location>
        <begin position="1"/>
        <end position="21"/>
    </location>
</feature>
<feature type="region of interest" description="Disordered" evidence="6">
    <location>
        <begin position="361"/>
        <end position="411"/>
    </location>
</feature>
<feature type="compositionally biased region" description="Polar residues" evidence="6">
    <location>
        <begin position="244"/>
        <end position="264"/>
    </location>
</feature>
<dbReference type="InterPro" id="IPR019024">
    <property type="entry name" value="RNase_H2_suB_wHTH"/>
</dbReference>
<evidence type="ECO:0000313" key="9">
    <source>
        <dbReference type="EMBL" id="KAK0385249.1"/>
    </source>
</evidence>
<dbReference type="Pfam" id="PF17745">
    <property type="entry name" value="Ydr279_N"/>
    <property type="match status" value="1"/>
</dbReference>
<reference evidence="9" key="1">
    <citation type="submission" date="2022-10" db="EMBL/GenBank/DDBJ databases">
        <title>Determination and structural analysis of whole genome sequence of Sarocladium strictum F4-1.</title>
        <authorList>
            <person name="Hu L."/>
            <person name="Jiang Y."/>
        </authorList>
    </citation>
    <scope>NUCLEOTIDE SEQUENCE</scope>
    <source>
        <strain evidence="9">F4-1</strain>
    </source>
</reference>
<dbReference type="Gene3D" id="1.10.20.120">
    <property type="match status" value="1"/>
</dbReference>
<name>A0AA39L635_SARSR</name>